<keyword evidence="1" id="KW-1133">Transmembrane helix</keyword>
<reference evidence="2" key="1">
    <citation type="submission" date="2019-11" db="EMBL/GenBank/DDBJ databases">
        <title>Genomic insights into an expanded diversity of filamentous marine cyanobacteria reveals the extraordinary biosynthetic potential of Moorea and Okeania.</title>
        <authorList>
            <person name="Ferreira Leao T."/>
            <person name="Wang M."/>
            <person name="Moss N."/>
            <person name="Da Silva R."/>
            <person name="Sanders J."/>
            <person name="Nurk S."/>
            <person name="Gurevich A."/>
            <person name="Humphrey G."/>
            <person name="Reher R."/>
            <person name="Zhu Q."/>
            <person name="Belda-Ferre P."/>
            <person name="Glukhov E."/>
            <person name="Rex R."/>
            <person name="Dorrestein P.C."/>
            <person name="Knight R."/>
            <person name="Pevzner P."/>
            <person name="Gerwick W.H."/>
            <person name="Gerwick L."/>
        </authorList>
    </citation>
    <scope>NUCLEOTIDE SEQUENCE</scope>
    <source>
        <strain evidence="2">SIO1C4</strain>
    </source>
</reference>
<accession>A0A6B3N8U0</accession>
<dbReference type="AlphaFoldDB" id="A0A6B3N8U0"/>
<evidence type="ECO:0000256" key="1">
    <source>
        <dbReference type="SAM" id="Phobius"/>
    </source>
</evidence>
<comment type="caution">
    <text evidence="2">The sequence shown here is derived from an EMBL/GenBank/DDBJ whole genome shotgun (WGS) entry which is preliminary data.</text>
</comment>
<evidence type="ECO:0000313" key="2">
    <source>
        <dbReference type="EMBL" id="NER28057.1"/>
    </source>
</evidence>
<keyword evidence="1" id="KW-0472">Membrane</keyword>
<name>A0A6B3N8U0_9CYAN</name>
<dbReference type="EMBL" id="JAAHFQ010000165">
    <property type="protein sequence ID" value="NER28057.1"/>
    <property type="molecule type" value="Genomic_DNA"/>
</dbReference>
<gene>
    <name evidence="2" type="ORF">F6J89_10595</name>
</gene>
<organism evidence="2">
    <name type="scientific">Symploca sp. SIO1C4</name>
    <dbReference type="NCBI Taxonomy" id="2607765"/>
    <lineage>
        <taxon>Bacteria</taxon>
        <taxon>Bacillati</taxon>
        <taxon>Cyanobacteriota</taxon>
        <taxon>Cyanophyceae</taxon>
        <taxon>Coleofasciculales</taxon>
        <taxon>Coleofasciculaceae</taxon>
        <taxon>Symploca</taxon>
    </lineage>
</organism>
<keyword evidence="1" id="KW-0812">Transmembrane</keyword>
<feature type="transmembrane region" description="Helical" evidence="1">
    <location>
        <begin position="15"/>
        <end position="34"/>
    </location>
</feature>
<sequence>MSTNYAFLAASLPKWIRGSICYGLIIIGVCLTAWKLITSNSYKETIAVFA</sequence>
<proteinExistence type="predicted"/>
<protein>
    <submittedName>
        <fullName evidence="2">Uncharacterized protein</fullName>
    </submittedName>
</protein>